<dbReference type="Proteomes" id="UP001218218">
    <property type="component" value="Unassembled WGS sequence"/>
</dbReference>
<evidence type="ECO:0000313" key="2">
    <source>
        <dbReference type="EMBL" id="KAJ7337374.1"/>
    </source>
</evidence>
<keyword evidence="3" id="KW-1185">Reference proteome</keyword>
<name>A0AAD6ZSQ7_9AGAR</name>
<feature type="region of interest" description="Disordered" evidence="1">
    <location>
        <begin position="261"/>
        <end position="299"/>
    </location>
</feature>
<dbReference type="EMBL" id="JARIHO010000029">
    <property type="protein sequence ID" value="KAJ7337374.1"/>
    <property type="molecule type" value="Genomic_DNA"/>
</dbReference>
<organism evidence="2 3">
    <name type="scientific">Mycena albidolilacea</name>
    <dbReference type="NCBI Taxonomy" id="1033008"/>
    <lineage>
        <taxon>Eukaryota</taxon>
        <taxon>Fungi</taxon>
        <taxon>Dikarya</taxon>
        <taxon>Basidiomycota</taxon>
        <taxon>Agaricomycotina</taxon>
        <taxon>Agaricomycetes</taxon>
        <taxon>Agaricomycetidae</taxon>
        <taxon>Agaricales</taxon>
        <taxon>Marasmiineae</taxon>
        <taxon>Mycenaceae</taxon>
        <taxon>Mycena</taxon>
    </lineage>
</organism>
<dbReference type="Pfam" id="PF08624">
    <property type="entry name" value="CRC_subunit"/>
    <property type="match status" value="1"/>
</dbReference>
<protein>
    <submittedName>
        <fullName evidence="2">Chromatin remodelling complex Rsc7/Swp82 subunit-domain-containing protein</fullName>
    </submittedName>
</protein>
<evidence type="ECO:0000256" key="1">
    <source>
        <dbReference type="SAM" id="MobiDB-lite"/>
    </source>
</evidence>
<dbReference type="AlphaFoldDB" id="A0AAD6ZSQ7"/>
<sequence>MVYIIEGDEFVTEDDPKGDEKIDKWGNLLGGRRFKAATFVLPGRHPERRYMLAIDAARTSGFRDSLYYFRRNPLAFKQNATQPEKDYLISQGKLGSHLRTRSVTLVTARSAFKLHGSKMIIDGRWVVDDYYEEKSLEEITARGLSAGDPVGDLPDPNTQHHSNEPSNLNAANASNAANKNDRGGGVAMGLYRAGGPTTIFGSSGLGPFSDGPLNVVRKSLLSRDGVSEENWMWMTAMRTLTAGDEWTRLRREGLQPMDIAGNVAKGKRKAEVEAEEEQQDAADSTKKLKPNSEAPSDLPLGVYEAHSGVVQYRADTQPTQSRMEPLPDPDGKKSVLGGTKVGNGAWAVAWVDTIMEVKPGELEGLEVEEKNRMLKEAEASAVVVDPT</sequence>
<reference evidence="2" key="1">
    <citation type="submission" date="2023-03" db="EMBL/GenBank/DDBJ databases">
        <title>Massive genome expansion in bonnet fungi (Mycena s.s.) driven by repeated elements and novel gene families across ecological guilds.</title>
        <authorList>
            <consortium name="Lawrence Berkeley National Laboratory"/>
            <person name="Harder C.B."/>
            <person name="Miyauchi S."/>
            <person name="Viragh M."/>
            <person name="Kuo A."/>
            <person name="Thoen E."/>
            <person name="Andreopoulos B."/>
            <person name="Lu D."/>
            <person name="Skrede I."/>
            <person name="Drula E."/>
            <person name="Henrissat B."/>
            <person name="Morin E."/>
            <person name="Kohler A."/>
            <person name="Barry K."/>
            <person name="LaButti K."/>
            <person name="Morin E."/>
            <person name="Salamov A."/>
            <person name="Lipzen A."/>
            <person name="Mereny Z."/>
            <person name="Hegedus B."/>
            <person name="Baldrian P."/>
            <person name="Stursova M."/>
            <person name="Weitz H."/>
            <person name="Taylor A."/>
            <person name="Grigoriev I.V."/>
            <person name="Nagy L.G."/>
            <person name="Martin F."/>
            <person name="Kauserud H."/>
        </authorList>
    </citation>
    <scope>NUCLEOTIDE SEQUENCE</scope>
    <source>
        <strain evidence="2">CBHHK002</strain>
    </source>
</reference>
<dbReference type="InterPro" id="IPR013933">
    <property type="entry name" value="CRC_Rsc7/Swp82"/>
</dbReference>
<feature type="region of interest" description="Disordered" evidence="1">
    <location>
        <begin position="142"/>
        <end position="180"/>
    </location>
</feature>
<feature type="compositionally biased region" description="Low complexity" evidence="1">
    <location>
        <begin position="164"/>
        <end position="178"/>
    </location>
</feature>
<accession>A0AAD6ZSQ7</accession>
<evidence type="ECO:0000313" key="3">
    <source>
        <dbReference type="Proteomes" id="UP001218218"/>
    </source>
</evidence>
<proteinExistence type="predicted"/>
<gene>
    <name evidence="2" type="ORF">DFH08DRAFT_876720</name>
</gene>
<comment type="caution">
    <text evidence="2">The sequence shown here is derived from an EMBL/GenBank/DDBJ whole genome shotgun (WGS) entry which is preliminary data.</text>
</comment>
<feature type="region of interest" description="Disordered" evidence="1">
    <location>
        <begin position="316"/>
        <end position="335"/>
    </location>
</feature>